<dbReference type="EMBL" id="JACMRX010000002">
    <property type="protein sequence ID" value="KAF7994696.1"/>
    <property type="molecule type" value="Genomic_DNA"/>
</dbReference>
<dbReference type="AlphaFoldDB" id="A0A834Y171"/>
<dbReference type="InterPro" id="IPR038832">
    <property type="entry name" value="CDCA3"/>
</dbReference>
<dbReference type="PANTHER" id="PTHR34756">
    <property type="entry name" value="CELL DIVISION CYCLE-ASSOCIATED PROTEIN 3"/>
    <property type="match status" value="1"/>
</dbReference>
<organism evidence="2 3">
    <name type="scientific">Aphidius gifuensis</name>
    <name type="common">Parasitoid wasp</name>
    <dbReference type="NCBI Taxonomy" id="684658"/>
    <lineage>
        <taxon>Eukaryota</taxon>
        <taxon>Metazoa</taxon>
        <taxon>Ecdysozoa</taxon>
        <taxon>Arthropoda</taxon>
        <taxon>Hexapoda</taxon>
        <taxon>Insecta</taxon>
        <taxon>Pterygota</taxon>
        <taxon>Neoptera</taxon>
        <taxon>Endopterygota</taxon>
        <taxon>Hymenoptera</taxon>
        <taxon>Apocrita</taxon>
        <taxon>Ichneumonoidea</taxon>
        <taxon>Braconidae</taxon>
        <taxon>Aphidiinae</taxon>
        <taxon>Aphidius</taxon>
    </lineage>
</organism>
<evidence type="ECO:0000313" key="3">
    <source>
        <dbReference type="Proteomes" id="UP000639338"/>
    </source>
</evidence>
<feature type="region of interest" description="Disordered" evidence="1">
    <location>
        <begin position="416"/>
        <end position="443"/>
    </location>
</feature>
<gene>
    <name evidence="2" type="ORF">HCN44_004168</name>
</gene>
<evidence type="ECO:0000256" key="1">
    <source>
        <dbReference type="SAM" id="MobiDB-lite"/>
    </source>
</evidence>
<dbReference type="OrthoDB" id="6337960at2759"/>
<dbReference type="Proteomes" id="UP000639338">
    <property type="component" value="Unassembled WGS sequence"/>
</dbReference>
<keyword evidence="3" id="KW-1185">Reference proteome</keyword>
<feature type="compositionally biased region" description="Polar residues" evidence="1">
    <location>
        <begin position="416"/>
        <end position="425"/>
    </location>
</feature>
<proteinExistence type="predicted"/>
<evidence type="ECO:0000313" key="2">
    <source>
        <dbReference type="EMBL" id="KAF7994696.1"/>
    </source>
</evidence>
<sequence>MGNYTSKIFSYNGDKSDDSSRIEANLQDDKLIKNQMCTPVNQSKKIMIDPRSASSGIARTPIESSTTPVVPRYVAKALPKHLHTKKYLETDFDNIESSPVTRTIPDPRSPNIDQQRTPIVVKPVTNYISPIVIVKEGSNELTPDLKTIDPRSPAIAFDRTPILKSNTFDYLSSDKHETSIDLKNINSNITMSYCETKDEMNISEIQALPEINTKKPVNLVDRLNVSDIVDNTSQINNNSCDSICSDDSIYEEQITVIPNLKSSKKDPMIDDTIDEESLDNKLKEKEDVTKDVKVAEEIVGKIRVWRDSTSPQPTEIIPSEAIKNSQEIIIEFDDNSILSSTKTDVTKLSIAEDNINNQIVKTHKVKSSKKDIKTIIDDIKDEAPKCRTPLGNRSNNTKSIELGKSPHQFLRNKALSNHQQENTPPNAKRFRGKNSTNATTWDPDMSIII</sequence>
<reference evidence="2 3" key="1">
    <citation type="submission" date="2020-08" db="EMBL/GenBank/DDBJ databases">
        <title>Aphidius gifuensis genome sequencing and assembly.</title>
        <authorList>
            <person name="Du Z."/>
        </authorList>
    </citation>
    <scope>NUCLEOTIDE SEQUENCE [LARGE SCALE GENOMIC DNA]</scope>
    <source>
        <strain evidence="2">YNYX2018</strain>
        <tissue evidence="2">Adults</tissue>
    </source>
</reference>
<comment type="caution">
    <text evidence="2">The sequence shown here is derived from an EMBL/GenBank/DDBJ whole genome shotgun (WGS) entry which is preliminary data.</text>
</comment>
<dbReference type="PANTHER" id="PTHR34756:SF1">
    <property type="entry name" value="CELL DIVISION CYCLE-ASSOCIATED PROTEIN 3"/>
    <property type="match status" value="1"/>
</dbReference>
<accession>A0A834Y171</accession>
<name>A0A834Y171_APHGI</name>
<protein>
    <submittedName>
        <fullName evidence="2">Uncharacterized protein</fullName>
    </submittedName>
</protein>